<name>A0A0F9TFQ6_9ZZZZ</name>
<comment type="caution">
    <text evidence="1">The sequence shown here is derived from an EMBL/GenBank/DDBJ whole genome shotgun (WGS) entry which is preliminary data.</text>
</comment>
<proteinExistence type="predicted"/>
<reference evidence="1" key="1">
    <citation type="journal article" date="2015" name="Nature">
        <title>Complex archaea that bridge the gap between prokaryotes and eukaryotes.</title>
        <authorList>
            <person name="Spang A."/>
            <person name="Saw J.H."/>
            <person name="Jorgensen S.L."/>
            <person name="Zaremba-Niedzwiedzka K."/>
            <person name="Martijn J."/>
            <person name="Lind A.E."/>
            <person name="van Eijk R."/>
            <person name="Schleper C."/>
            <person name="Guy L."/>
            <person name="Ettema T.J."/>
        </authorList>
    </citation>
    <scope>NUCLEOTIDE SEQUENCE</scope>
</reference>
<dbReference type="EMBL" id="LAZR01000268">
    <property type="protein sequence ID" value="KKN78124.1"/>
    <property type="molecule type" value="Genomic_DNA"/>
</dbReference>
<accession>A0A0F9TFQ6</accession>
<sequence length="54" mass="6361">MHWEIKGQIIRINLNGRFTIEWTEDVIDYGDILASLSERVDKAYEEARKLIPTI</sequence>
<protein>
    <submittedName>
        <fullName evidence="1">Uncharacterized protein</fullName>
    </submittedName>
</protein>
<organism evidence="1">
    <name type="scientific">marine sediment metagenome</name>
    <dbReference type="NCBI Taxonomy" id="412755"/>
    <lineage>
        <taxon>unclassified sequences</taxon>
        <taxon>metagenomes</taxon>
        <taxon>ecological metagenomes</taxon>
    </lineage>
</organism>
<evidence type="ECO:0000313" key="1">
    <source>
        <dbReference type="EMBL" id="KKN78124.1"/>
    </source>
</evidence>
<gene>
    <name evidence="1" type="ORF">LCGC14_0353510</name>
</gene>
<dbReference type="AlphaFoldDB" id="A0A0F9TFQ6"/>